<dbReference type="PANTHER" id="PTHR43266:SF10">
    <property type="entry name" value="BACILYSIN EXPORTER BACE-RELATED"/>
    <property type="match status" value="1"/>
</dbReference>
<dbReference type="GO" id="GO:0005886">
    <property type="term" value="C:plasma membrane"/>
    <property type="evidence" value="ECO:0007669"/>
    <property type="project" value="UniProtKB-SubCell"/>
</dbReference>
<dbReference type="GO" id="GO:0022857">
    <property type="term" value="F:transmembrane transporter activity"/>
    <property type="evidence" value="ECO:0007669"/>
    <property type="project" value="InterPro"/>
</dbReference>
<dbReference type="PANTHER" id="PTHR43266">
    <property type="entry name" value="MACROLIDE-EFFLUX PROTEIN"/>
    <property type="match status" value="1"/>
</dbReference>
<feature type="transmembrane region" description="Helical" evidence="7">
    <location>
        <begin position="290"/>
        <end position="309"/>
    </location>
</feature>
<feature type="transmembrane region" description="Helical" evidence="7">
    <location>
        <begin position="349"/>
        <end position="371"/>
    </location>
</feature>
<dbReference type="PROSITE" id="PS50850">
    <property type="entry name" value="MFS"/>
    <property type="match status" value="2"/>
</dbReference>
<feature type="transmembrane region" description="Helical" evidence="7">
    <location>
        <begin position="142"/>
        <end position="167"/>
    </location>
</feature>
<keyword evidence="4 7" id="KW-0812">Transmembrane</keyword>
<feature type="transmembrane region" description="Helical" evidence="7">
    <location>
        <begin position="173"/>
        <end position="192"/>
    </location>
</feature>
<dbReference type="CDD" id="cd06173">
    <property type="entry name" value="MFS_MefA_like"/>
    <property type="match status" value="1"/>
</dbReference>
<keyword evidence="3" id="KW-1003">Cell membrane</keyword>
<dbReference type="InterPro" id="IPR020846">
    <property type="entry name" value="MFS_dom"/>
</dbReference>
<accession>A0A6I2GEM4</accession>
<sequence length="423" mass="46978">MRELINQPKWVKQAAYFLGSQALTLLGSSLVQYAMMWHITLDTESGFMMTLYIICGFVPMFIVSPFAGVWADRYDRKWLIMLSDGGIAFATFILAILYYMGYGSNTLILVMAVVRAIGGGVQSPAISAILPQIVPKEALTKVNGVNASLQAVIMFISPMLSAGLISLTTMPNIFMIDVVTAVFAIVVLHYFLKIPARTQGSSEAQMSYWEDFKLGLRYVVTHRFLKVFFAVFAVMFILMAPVSFLTPLQITRNYGEEVWRLSALEMIFSIGMLLGGALITRWGGFSNRMVTIAVSGVVISICTILMGVLTPFWPYISMMGIFGIMMPFFNTPSTVIIQENVEDAYLGRVFGVLSMISTSMMPLGMLVFGPLADIVKIEWMLIFTGSCLLLLSLYIFQNTTLRQAGEVSEESDTKLERGLNEDD</sequence>
<feature type="transmembrane region" description="Helical" evidence="7">
    <location>
        <begin position="14"/>
        <end position="35"/>
    </location>
</feature>
<name>A0A6I2GEM4_9LACT</name>
<feature type="transmembrane region" description="Helical" evidence="7">
    <location>
        <begin position="377"/>
        <end position="396"/>
    </location>
</feature>
<evidence type="ECO:0000256" key="3">
    <source>
        <dbReference type="ARBA" id="ARBA00022475"/>
    </source>
</evidence>
<evidence type="ECO:0000256" key="6">
    <source>
        <dbReference type="ARBA" id="ARBA00023136"/>
    </source>
</evidence>
<feature type="transmembrane region" description="Helical" evidence="7">
    <location>
        <begin position="107"/>
        <end position="130"/>
    </location>
</feature>
<organism evidence="9 10">
    <name type="scientific">Fundicoccus ignavus</name>
    <dbReference type="NCBI Taxonomy" id="2664442"/>
    <lineage>
        <taxon>Bacteria</taxon>
        <taxon>Bacillati</taxon>
        <taxon>Bacillota</taxon>
        <taxon>Bacilli</taxon>
        <taxon>Lactobacillales</taxon>
        <taxon>Aerococcaceae</taxon>
        <taxon>Fundicoccus</taxon>
    </lineage>
</organism>
<comment type="subcellular location">
    <subcellularLocation>
        <location evidence="1">Cell membrane</location>
        <topology evidence="1">Multi-pass membrane protein</topology>
    </subcellularLocation>
</comment>
<gene>
    <name evidence="9" type="ORF">GIY09_10670</name>
</gene>
<keyword evidence="10" id="KW-1185">Reference proteome</keyword>
<reference evidence="9 10" key="1">
    <citation type="submission" date="2019-11" db="EMBL/GenBank/DDBJ databases">
        <title>Characterisation of Fundicoccus ignavus gen. nov. sp. nov., a novel genus of the family Aerococcaceae isolated from bulk tank milk.</title>
        <authorList>
            <person name="Siebert A."/>
            <person name="Huptas C."/>
            <person name="Wenning M."/>
            <person name="Scherer S."/>
            <person name="Doll E.V."/>
        </authorList>
    </citation>
    <scope>NUCLEOTIDE SEQUENCE [LARGE SCALE GENOMIC DNA]</scope>
    <source>
        <strain evidence="9 10">WS4759</strain>
    </source>
</reference>
<dbReference type="Gene3D" id="1.20.1250.20">
    <property type="entry name" value="MFS general substrate transporter like domains"/>
    <property type="match status" value="1"/>
</dbReference>
<evidence type="ECO:0000259" key="8">
    <source>
        <dbReference type="PROSITE" id="PS50850"/>
    </source>
</evidence>
<feature type="domain" description="Major facilitator superfamily (MFS) profile" evidence="8">
    <location>
        <begin position="1"/>
        <end position="196"/>
    </location>
</feature>
<evidence type="ECO:0000313" key="10">
    <source>
        <dbReference type="Proteomes" id="UP000430975"/>
    </source>
</evidence>
<dbReference type="InterPro" id="IPR011701">
    <property type="entry name" value="MFS"/>
</dbReference>
<dbReference type="EMBL" id="WJQS01000011">
    <property type="protein sequence ID" value="MRI86307.1"/>
    <property type="molecule type" value="Genomic_DNA"/>
</dbReference>
<dbReference type="Pfam" id="PF07690">
    <property type="entry name" value="MFS_1"/>
    <property type="match status" value="1"/>
</dbReference>
<protein>
    <submittedName>
        <fullName evidence="9">MFS transporter</fullName>
    </submittedName>
</protein>
<evidence type="ECO:0000256" key="5">
    <source>
        <dbReference type="ARBA" id="ARBA00022989"/>
    </source>
</evidence>
<dbReference type="InterPro" id="IPR036259">
    <property type="entry name" value="MFS_trans_sf"/>
</dbReference>
<dbReference type="RefSeq" id="WP_153863996.1">
    <property type="nucleotide sequence ID" value="NZ_WJQS01000011.1"/>
</dbReference>
<evidence type="ECO:0000256" key="1">
    <source>
        <dbReference type="ARBA" id="ARBA00004651"/>
    </source>
</evidence>
<dbReference type="AlphaFoldDB" id="A0A6I2GEM4"/>
<keyword evidence="5 7" id="KW-1133">Transmembrane helix</keyword>
<feature type="domain" description="Major facilitator superfamily (MFS) profile" evidence="8">
    <location>
        <begin position="219"/>
        <end position="423"/>
    </location>
</feature>
<dbReference type="SUPFAM" id="SSF103473">
    <property type="entry name" value="MFS general substrate transporter"/>
    <property type="match status" value="1"/>
</dbReference>
<feature type="transmembrane region" description="Helical" evidence="7">
    <location>
        <begin position="227"/>
        <end position="246"/>
    </location>
</feature>
<keyword evidence="2" id="KW-0813">Transport</keyword>
<feature type="transmembrane region" description="Helical" evidence="7">
    <location>
        <begin position="78"/>
        <end position="101"/>
    </location>
</feature>
<keyword evidence="6 7" id="KW-0472">Membrane</keyword>
<evidence type="ECO:0000256" key="7">
    <source>
        <dbReference type="SAM" id="Phobius"/>
    </source>
</evidence>
<proteinExistence type="predicted"/>
<evidence type="ECO:0000313" key="9">
    <source>
        <dbReference type="EMBL" id="MRI86307.1"/>
    </source>
</evidence>
<comment type="caution">
    <text evidence="9">The sequence shown here is derived from an EMBL/GenBank/DDBJ whole genome shotgun (WGS) entry which is preliminary data.</text>
</comment>
<feature type="transmembrane region" description="Helical" evidence="7">
    <location>
        <begin position="258"/>
        <end position="278"/>
    </location>
</feature>
<evidence type="ECO:0000256" key="4">
    <source>
        <dbReference type="ARBA" id="ARBA00022692"/>
    </source>
</evidence>
<dbReference type="Proteomes" id="UP000430975">
    <property type="component" value="Unassembled WGS sequence"/>
</dbReference>
<feature type="transmembrane region" description="Helical" evidence="7">
    <location>
        <begin position="315"/>
        <end position="337"/>
    </location>
</feature>
<feature type="transmembrane region" description="Helical" evidence="7">
    <location>
        <begin position="47"/>
        <end position="71"/>
    </location>
</feature>
<evidence type="ECO:0000256" key="2">
    <source>
        <dbReference type="ARBA" id="ARBA00022448"/>
    </source>
</evidence>